<dbReference type="RefSeq" id="XP_067816149.1">
    <property type="nucleotide sequence ID" value="XM_067966446.1"/>
</dbReference>
<name>A0A976FH50_BRELC</name>
<sequence>MLLFIDFTMRTIHNIISPKWLNTYQLVQFGVRIGASCHFLDIADFIFTNRFLFDSARSVVNHTSMADTQRKMIIPRSTESEYVTDIKVDHGTFECETWRHHGFACEFLRKNQKNGFLTVRTDLILPGDTGGLQ</sequence>
<dbReference type="GeneID" id="94352117"/>
<accession>A0A976FH50</accession>
<keyword evidence="2" id="KW-1185">Reference proteome</keyword>
<dbReference type="KEGG" id="blac:94352117"/>
<dbReference type="EMBL" id="SHOA02000017">
    <property type="protein sequence ID" value="TDH66650.1"/>
    <property type="molecule type" value="Genomic_DNA"/>
</dbReference>
<comment type="caution">
    <text evidence="1">The sequence shown here is derived from an EMBL/GenBank/DDBJ whole genome shotgun (WGS) entry which is preliminary data.</text>
</comment>
<protein>
    <submittedName>
        <fullName evidence="1">Uncharacterized protein</fullName>
    </submittedName>
</protein>
<evidence type="ECO:0000313" key="2">
    <source>
        <dbReference type="Proteomes" id="UP000294530"/>
    </source>
</evidence>
<dbReference type="AlphaFoldDB" id="A0A976FH50"/>
<gene>
    <name evidence="1" type="ORF">CCR75_008394</name>
</gene>
<dbReference type="Proteomes" id="UP000294530">
    <property type="component" value="Unassembled WGS sequence"/>
</dbReference>
<reference evidence="1 2" key="1">
    <citation type="journal article" date="2021" name="Genome Biol.">
        <title>AFLAP: assembly-free linkage analysis pipeline using k-mers from genome sequencing data.</title>
        <authorList>
            <person name="Fletcher K."/>
            <person name="Zhang L."/>
            <person name="Gil J."/>
            <person name="Han R."/>
            <person name="Cavanaugh K."/>
            <person name="Michelmore R."/>
        </authorList>
    </citation>
    <scope>NUCLEOTIDE SEQUENCE [LARGE SCALE GENOMIC DNA]</scope>
    <source>
        <strain evidence="1 2">SF5</strain>
    </source>
</reference>
<organism evidence="1 2">
    <name type="scientific">Bremia lactucae</name>
    <name type="common">Lettuce downy mildew</name>
    <dbReference type="NCBI Taxonomy" id="4779"/>
    <lineage>
        <taxon>Eukaryota</taxon>
        <taxon>Sar</taxon>
        <taxon>Stramenopiles</taxon>
        <taxon>Oomycota</taxon>
        <taxon>Peronosporomycetes</taxon>
        <taxon>Peronosporales</taxon>
        <taxon>Peronosporaceae</taxon>
        <taxon>Bremia</taxon>
    </lineage>
</organism>
<evidence type="ECO:0000313" key="1">
    <source>
        <dbReference type="EMBL" id="TDH66650.1"/>
    </source>
</evidence>
<proteinExistence type="predicted"/>